<accession>A0A8J3XFV4</accession>
<dbReference type="PROSITE" id="PS50263">
    <property type="entry name" value="CN_HYDROLASE"/>
    <property type="match status" value="1"/>
</dbReference>
<feature type="region of interest" description="Disordered" evidence="3">
    <location>
        <begin position="246"/>
        <end position="276"/>
    </location>
</feature>
<feature type="domain" description="CN hydrolase" evidence="4">
    <location>
        <begin position="2"/>
        <end position="245"/>
    </location>
</feature>
<sequence>MTRVAVAQLALQVGRADENRAAATAAVVEAAATGARLVVLPELVNSGYVFSDPAEARALAEPADGRTVSEWVRLARAHDLVIVGGFCELVGGQVRNSQAMVDSGGLRAVYRKVHLWDAEQDVFVPGEDLAPVVDTMIGRVAMMVCYDLEFPEWVRSVGLRGADVLAVSTNWPVSPVPRGERSVLIAHAQVAAASNRMFVAVADRCSAERGVGWVSGSLIIGPGGYPLAGPVLQDRPTVLVADCDLSTARDKSSGPRNDVHRDRRPDLYATGETVSP</sequence>
<dbReference type="PANTHER" id="PTHR43674:SF2">
    <property type="entry name" value="BETA-UREIDOPROPIONASE"/>
    <property type="match status" value="1"/>
</dbReference>
<dbReference type="GO" id="GO:0050126">
    <property type="term" value="F:N-carbamoylputrescine amidase activity"/>
    <property type="evidence" value="ECO:0007669"/>
    <property type="project" value="TreeGrafter"/>
</dbReference>
<evidence type="ECO:0000256" key="3">
    <source>
        <dbReference type="SAM" id="MobiDB-lite"/>
    </source>
</evidence>
<evidence type="ECO:0000313" key="6">
    <source>
        <dbReference type="Proteomes" id="UP000622547"/>
    </source>
</evidence>
<dbReference type="RefSeq" id="WP_204074156.1">
    <property type="nucleotide sequence ID" value="NZ_BAABHI010000031.1"/>
</dbReference>
<dbReference type="EMBL" id="BOOP01000014">
    <property type="protein sequence ID" value="GII38511.1"/>
    <property type="molecule type" value="Genomic_DNA"/>
</dbReference>
<name>A0A8J3XFV4_9ACTN</name>
<evidence type="ECO:0000259" key="4">
    <source>
        <dbReference type="PROSITE" id="PS50263"/>
    </source>
</evidence>
<feature type="compositionally biased region" description="Basic and acidic residues" evidence="3">
    <location>
        <begin position="247"/>
        <end position="266"/>
    </location>
</feature>
<dbReference type="PROSITE" id="PS01227">
    <property type="entry name" value="UPF0012"/>
    <property type="match status" value="1"/>
</dbReference>
<keyword evidence="2" id="KW-0378">Hydrolase</keyword>
<keyword evidence="6" id="KW-1185">Reference proteome</keyword>
<reference evidence="5 6" key="1">
    <citation type="submission" date="2021-01" db="EMBL/GenBank/DDBJ databases">
        <title>Whole genome shotgun sequence of Planotetraspora phitsanulokensis NBRC 104273.</title>
        <authorList>
            <person name="Komaki H."/>
            <person name="Tamura T."/>
        </authorList>
    </citation>
    <scope>NUCLEOTIDE SEQUENCE [LARGE SCALE GENOMIC DNA]</scope>
    <source>
        <strain evidence="5 6">NBRC 104273</strain>
    </source>
</reference>
<dbReference type="Proteomes" id="UP000622547">
    <property type="component" value="Unassembled WGS sequence"/>
</dbReference>
<comment type="similarity">
    <text evidence="1">Belongs to the carbon-nitrogen hydrolase superfamily. NIT1/NIT2 family.</text>
</comment>
<dbReference type="InterPro" id="IPR001110">
    <property type="entry name" value="UPF0012_CS"/>
</dbReference>
<protein>
    <recommendedName>
        <fullName evidence="4">CN hydrolase domain-containing protein</fullName>
    </recommendedName>
</protein>
<dbReference type="InterPro" id="IPR050345">
    <property type="entry name" value="Aliph_Amidase/BUP"/>
</dbReference>
<dbReference type="InterPro" id="IPR036526">
    <property type="entry name" value="C-N_Hydrolase_sf"/>
</dbReference>
<dbReference type="Pfam" id="PF00795">
    <property type="entry name" value="CN_hydrolase"/>
    <property type="match status" value="1"/>
</dbReference>
<dbReference type="GO" id="GO:0033388">
    <property type="term" value="P:putrescine biosynthetic process from arginine"/>
    <property type="evidence" value="ECO:0007669"/>
    <property type="project" value="TreeGrafter"/>
</dbReference>
<dbReference type="InterPro" id="IPR003010">
    <property type="entry name" value="C-N_Hydrolase"/>
</dbReference>
<dbReference type="SUPFAM" id="SSF56317">
    <property type="entry name" value="Carbon-nitrogen hydrolase"/>
    <property type="match status" value="1"/>
</dbReference>
<dbReference type="Gene3D" id="3.60.110.10">
    <property type="entry name" value="Carbon-nitrogen hydrolase"/>
    <property type="match status" value="1"/>
</dbReference>
<dbReference type="PANTHER" id="PTHR43674">
    <property type="entry name" value="NITRILASE C965.09-RELATED"/>
    <property type="match status" value="1"/>
</dbReference>
<organism evidence="5 6">
    <name type="scientific">Planotetraspora phitsanulokensis</name>
    <dbReference type="NCBI Taxonomy" id="575192"/>
    <lineage>
        <taxon>Bacteria</taxon>
        <taxon>Bacillati</taxon>
        <taxon>Actinomycetota</taxon>
        <taxon>Actinomycetes</taxon>
        <taxon>Streptosporangiales</taxon>
        <taxon>Streptosporangiaceae</taxon>
        <taxon>Planotetraspora</taxon>
    </lineage>
</organism>
<evidence type="ECO:0000256" key="1">
    <source>
        <dbReference type="ARBA" id="ARBA00010613"/>
    </source>
</evidence>
<evidence type="ECO:0000313" key="5">
    <source>
        <dbReference type="EMBL" id="GII38511.1"/>
    </source>
</evidence>
<evidence type="ECO:0000256" key="2">
    <source>
        <dbReference type="ARBA" id="ARBA00022801"/>
    </source>
</evidence>
<gene>
    <name evidence="5" type="ORF">Pph01_35140</name>
</gene>
<dbReference type="AlphaFoldDB" id="A0A8J3XFV4"/>
<proteinExistence type="inferred from homology"/>
<comment type="caution">
    <text evidence="5">The sequence shown here is derived from an EMBL/GenBank/DDBJ whole genome shotgun (WGS) entry which is preliminary data.</text>
</comment>